<dbReference type="Gene3D" id="3.30.420.240">
    <property type="match status" value="1"/>
</dbReference>
<keyword evidence="4" id="KW-1185">Reference proteome</keyword>
<dbReference type="EMBL" id="VWSJ01000024">
    <property type="protein sequence ID" value="MSN96765.1"/>
    <property type="molecule type" value="Genomic_DNA"/>
</dbReference>
<dbReference type="Proteomes" id="UP000476338">
    <property type="component" value="Unassembled WGS sequence"/>
</dbReference>
<dbReference type="InterPro" id="IPR009057">
    <property type="entry name" value="Homeodomain-like_sf"/>
</dbReference>
<dbReference type="AlphaFoldDB" id="A0A6L5WL82"/>
<dbReference type="Pfam" id="PF03237">
    <property type="entry name" value="Terminase_6N"/>
    <property type="match status" value="1"/>
</dbReference>
<reference evidence="3 4" key="2">
    <citation type="submission" date="2020-03" db="EMBL/GenBank/DDBJ databases">
        <title>Campylobacter portucalensis sp. nov., a new species of Campylobacter isolated from the reproductive tract of bulls.</title>
        <authorList>
            <person name="Silva M.F."/>
            <person name="Pereira G."/>
            <person name="Carneiro C."/>
            <person name="Hemphill A."/>
            <person name="Mateus L."/>
            <person name="Lopes-Da-Costa L."/>
            <person name="Silva E."/>
        </authorList>
    </citation>
    <scope>NUCLEOTIDE SEQUENCE [LARGE SCALE GENOMIC DNA]</scope>
    <source>
        <strain evidence="3 4">FMV-PI01</strain>
    </source>
</reference>
<dbReference type="SUPFAM" id="SSF46689">
    <property type="entry name" value="Homeodomain-like"/>
    <property type="match status" value="1"/>
</dbReference>
<protein>
    <recommendedName>
        <fullName evidence="2">Terminase large subunit gp17-like C-terminal domain-containing protein</fullName>
    </recommendedName>
</protein>
<evidence type="ECO:0000256" key="1">
    <source>
        <dbReference type="ARBA" id="ARBA00022612"/>
    </source>
</evidence>
<proteinExistence type="predicted"/>
<organism evidence="3 4">
    <name type="scientific">Campylobacter portucalensis</name>
    <dbReference type="NCBI Taxonomy" id="2608384"/>
    <lineage>
        <taxon>Bacteria</taxon>
        <taxon>Pseudomonadati</taxon>
        <taxon>Campylobacterota</taxon>
        <taxon>Epsilonproteobacteria</taxon>
        <taxon>Campylobacterales</taxon>
        <taxon>Campylobacteraceae</taxon>
        <taxon>Campylobacter</taxon>
    </lineage>
</organism>
<dbReference type="Pfam" id="PF17289">
    <property type="entry name" value="Terminase_6C"/>
    <property type="match status" value="1"/>
</dbReference>
<evidence type="ECO:0000313" key="3">
    <source>
        <dbReference type="EMBL" id="MSN96765.1"/>
    </source>
</evidence>
<keyword evidence="1" id="KW-1188">Viral release from host cell</keyword>
<dbReference type="InterPro" id="IPR035421">
    <property type="entry name" value="Terminase_6C"/>
</dbReference>
<reference evidence="3 4" key="1">
    <citation type="submission" date="2019-09" db="EMBL/GenBank/DDBJ databases">
        <authorList>
            <person name="Silva M."/>
            <person name="Pereira G."/>
            <person name="Lopes-Da-Costa L."/>
            <person name="Silva E."/>
        </authorList>
    </citation>
    <scope>NUCLEOTIDE SEQUENCE [LARGE SCALE GENOMIC DNA]</scope>
    <source>
        <strain evidence="3 4">FMV-PI01</strain>
    </source>
</reference>
<dbReference type="Gene3D" id="3.40.50.300">
    <property type="entry name" value="P-loop containing nucleotide triphosphate hydrolases"/>
    <property type="match status" value="1"/>
</dbReference>
<sequence>MAYVKEFKEECINLLNSGVNSVLVSKQMGVSRPTILKWAKEAKKYETSIENAIKSLQAKIELLIQKNDITPQETALMADLIIALNRLTGENKKKKTIYVKPPISLDKAAQNLRERILKEGELFEYQKEFFRSDAQFRIVLKSRQIGFSYVAAADALVGGVGGRNQLFLSASEEQAQILMNYLKLWASKFGIALAKESQTEITLENGAIIKALAHNFRTVQGFTGDIWMDEFAWYPNPKRIWHAFVPSIGAIKGRLTILSTPFEEKSLFHELFSDELKYRMFERFRVDIYRAMDDGLNFDLETMRALFDADTWASAYECVFIDDESSLLSISLIKSCIDERAGYFTPSSSTPLFCGYDIGRVHDRSTLAAIESNGDSYVLAMMEVFNKASFKEQENILTAHLKSYPLATLEMDKTGIGLNLTETMHAKFKSRITGVYFTAPIKEELALNLKKLFEDKKISIPNDSRLIADLHAIKRTAGGKNFKYDAKRDEHGHADRFWALALACHKVGAVVKRKRGGAIIL</sequence>
<gene>
    <name evidence="3" type="ORF">F1B92_06255</name>
</gene>
<accession>A0A6L5WL82</accession>
<feature type="domain" description="Terminase large subunit gp17-like C-terminal" evidence="2">
    <location>
        <begin position="355"/>
        <end position="505"/>
    </location>
</feature>
<evidence type="ECO:0000259" key="2">
    <source>
        <dbReference type="Pfam" id="PF17289"/>
    </source>
</evidence>
<dbReference type="InterPro" id="IPR027417">
    <property type="entry name" value="P-loop_NTPase"/>
</dbReference>
<comment type="caution">
    <text evidence="3">The sequence shown here is derived from an EMBL/GenBank/DDBJ whole genome shotgun (WGS) entry which is preliminary data.</text>
</comment>
<name>A0A6L5WL82_9BACT</name>
<dbReference type="RefSeq" id="WP_154571028.1">
    <property type="nucleotide sequence ID" value="NZ_VWSJ01000024.1"/>
</dbReference>
<evidence type="ECO:0000313" key="4">
    <source>
        <dbReference type="Proteomes" id="UP000476338"/>
    </source>
</evidence>